<dbReference type="PANTHER" id="PTHR36509:SF3">
    <property type="entry name" value="SIGNAL PEPTIDE PROTEIN"/>
    <property type="match status" value="1"/>
</dbReference>
<name>A0A3M2JNH1_9CELL</name>
<evidence type="ECO:0000259" key="1">
    <source>
        <dbReference type="Pfam" id="PF06742"/>
    </source>
</evidence>
<dbReference type="InterPro" id="IPR037049">
    <property type="entry name" value="DUF1214_C_sf"/>
</dbReference>
<dbReference type="PANTHER" id="PTHR36509">
    <property type="entry name" value="BLL3101 PROTEIN"/>
    <property type="match status" value="1"/>
</dbReference>
<accession>A0A3M2JNH1</accession>
<feature type="domain" description="DUF1214" evidence="1">
    <location>
        <begin position="10"/>
        <end position="116"/>
    </location>
</feature>
<dbReference type="InterPro" id="IPR010621">
    <property type="entry name" value="DUF1214"/>
</dbReference>
<dbReference type="Pfam" id="PF06742">
    <property type="entry name" value="DUF1214"/>
    <property type="match status" value="1"/>
</dbReference>
<dbReference type="EMBL" id="RFFI01000009">
    <property type="protein sequence ID" value="RMI13836.1"/>
    <property type="molecule type" value="Genomic_DNA"/>
</dbReference>
<keyword evidence="3" id="KW-1185">Reference proteome</keyword>
<gene>
    <name evidence="2" type="ORF">EBM89_03030</name>
</gene>
<organism evidence="2 3">
    <name type="scientific">Cellulomonas triticagri</name>
    <dbReference type="NCBI Taxonomy" id="2483352"/>
    <lineage>
        <taxon>Bacteria</taxon>
        <taxon>Bacillati</taxon>
        <taxon>Actinomycetota</taxon>
        <taxon>Actinomycetes</taxon>
        <taxon>Micrococcales</taxon>
        <taxon>Cellulomonadaceae</taxon>
        <taxon>Cellulomonas</taxon>
    </lineage>
</organism>
<dbReference type="Gene3D" id="2.60.120.600">
    <property type="entry name" value="Domain of unknown function DUF1214, C-terminal domain"/>
    <property type="match status" value="1"/>
</dbReference>
<reference evidence="2 3" key="1">
    <citation type="submission" date="2018-10" db="EMBL/GenBank/DDBJ databases">
        <title>Isolation, diversity and antifungal activity of actinobacteria from wheat.</title>
        <authorList>
            <person name="Han C."/>
        </authorList>
    </citation>
    <scope>NUCLEOTIDE SEQUENCE [LARGE SCALE GENOMIC DNA]</scope>
    <source>
        <strain evidence="2 3">NEAU-YY56</strain>
    </source>
</reference>
<dbReference type="Proteomes" id="UP000269289">
    <property type="component" value="Unassembled WGS sequence"/>
</dbReference>
<dbReference type="SUPFAM" id="SSF160935">
    <property type="entry name" value="VPA0735-like"/>
    <property type="match status" value="1"/>
</dbReference>
<comment type="caution">
    <text evidence="2">The sequence shown here is derived from an EMBL/GenBank/DDBJ whole genome shotgun (WGS) entry which is preliminary data.</text>
</comment>
<evidence type="ECO:0000313" key="3">
    <source>
        <dbReference type="Proteomes" id="UP000269289"/>
    </source>
</evidence>
<evidence type="ECO:0000313" key="2">
    <source>
        <dbReference type="EMBL" id="RMI13836.1"/>
    </source>
</evidence>
<sequence>MFRRQPGQGSVYWLGLNDADGDYLDGGRRYRLRLPLPVPAGLLWSVTVYDAQTRSQISTEQGTPALRSLFELRDHLDGDAIDPWFGPDAPTDPTAPWVRTVPGRGWFTYLRVYGPTAAAFDGCWVPGDPEPLDSAATR</sequence>
<dbReference type="OrthoDB" id="272779at2"/>
<proteinExistence type="predicted"/>
<dbReference type="AlphaFoldDB" id="A0A3M2JNH1"/>
<protein>
    <submittedName>
        <fullName evidence="2">DUF1214 domain-containing protein</fullName>
    </submittedName>
</protein>